<protein>
    <recommendedName>
        <fullName evidence="3 8">Cytochrome c oxidase subunit 3</fullName>
    </recommendedName>
</protein>
<evidence type="ECO:0000256" key="8">
    <source>
        <dbReference type="RuleBase" id="RU003375"/>
    </source>
</evidence>
<comment type="subcellular location">
    <subcellularLocation>
        <location evidence="1">Membrane</location>
        <topology evidence="1">Multi-pass membrane protein</topology>
    </subcellularLocation>
</comment>
<dbReference type="Gene3D" id="1.10.287.70">
    <property type="match status" value="1"/>
</dbReference>
<dbReference type="GO" id="GO:0005739">
    <property type="term" value="C:mitochondrion"/>
    <property type="evidence" value="ECO:0007669"/>
    <property type="project" value="TreeGrafter"/>
</dbReference>
<keyword evidence="8 11" id="KW-0496">Mitochondrion</keyword>
<dbReference type="PROSITE" id="PS50253">
    <property type="entry name" value="COX3"/>
    <property type="match status" value="1"/>
</dbReference>
<geneLocation type="mitochondrion" evidence="11"/>
<name>A0A1W6Q5F4_9EUPU</name>
<evidence type="ECO:0000256" key="5">
    <source>
        <dbReference type="ARBA" id="ARBA00022967"/>
    </source>
</evidence>
<evidence type="ECO:0000313" key="11">
    <source>
        <dbReference type="EMBL" id="ARO34986.1"/>
    </source>
</evidence>
<feature type="transmembrane region" description="Helical" evidence="9">
    <location>
        <begin position="33"/>
        <end position="51"/>
    </location>
</feature>
<comment type="similarity">
    <text evidence="2 8">Belongs to the cytochrome c oxidase subunit 3 family.</text>
</comment>
<gene>
    <name evidence="11" type="primary">COX3</name>
</gene>
<comment type="function">
    <text evidence="8">Component of the cytochrome c oxidase, the last enzyme in the mitochondrial electron transport chain which drives oxidative phosphorylation. The respiratory chain contains 3 multisubunit complexes succinate dehydrogenase (complex II, CII), ubiquinol-cytochrome c oxidoreductase (cytochrome b-c1 complex, complex III, CIII) and cytochrome c oxidase (complex IV, CIV), that cooperate to transfer electrons derived from NADH and succinate to molecular oxygen, creating an electrochemical gradient over the inner membrane that drives transmembrane transport and the ATP synthase. Cytochrome c oxidase is the component of the respiratory chain that catalyzes the reduction of oxygen to water. Electrons originating from reduced cytochrome c in the intermembrane space (IMS) are transferred via the dinuclear copper A center (CU(A)) of subunit 2 and heme A of subunit 1 to the active site in subunit 1, a binuclear center (BNC) formed by heme A3 and copper B (CU(B)). The BNC reduces molecular oxygen to 2 water molecules using 4 electrons from cytochrome c in the IMS and 4 protons from the mitochondrial matrix.</text>
</comment>
<keyword evidence="4 8" id="KW-0812">Transmembrane</keyword>
<dbReference type="PANTHER" id="PTHR11403:SF7">
    <property type="entry name" value="CYTOCHROME C OXIDASE SUBUNIT 3"/>
    <property type="match status" value="1"/>
</dbReference>
<evidence type="ECO:0000256" key="7">
    <source>
        <dbReference type="ARBA" id="ARBA00023136"/>
    </source>
</evidence>
<evidence type="ECO:0000256" key="6">
    <source>
        <dbReference type="ARBA" id="ARBA00022989"/>
    </source>
</evidence>
<reference evidence="11" key="1">
    <citation type="submission" date="2016-11" db="EMBL/GenBank/DDBJ databases">
        <title>The complete mitochondrial genome of Cerion tridentatum costellata Pilsbry, 1946 (Gastropoda: Stylommatophora: Cerionidae).</title>
        <authorList>
            <person name="Harasewych M.G."/>
            <person name="Gonzalez V.L."/>
            <person name="Windsor A.M."/>
            <person name="Halloran M."/>
        </authorList>
    </citation>
    <scope>NUCLEOTIDE SEQUENCE</scope>
</reference>
<dbReference type="InterPro" id="IPR000298">
    <property type="entry name" value="Cyt_c_oxidase-like_su3"/>
</dbReference>
<keyword evidence="6 9" id="KW-1133">Transmembrane helix</keyword>
<feature type="transmembrane region" description="Helical" evidence="9">
    <location>
        <begin position="95"/>
        <end position="119"/>
    </location>
</feature>
<dbReference type="Pfam" id="PF00510">
    <property type="entry name" value="COX3"/>
    <property type="match status" value="1"/>
</dbReference>
<feature type="transmembrane region" description="Helical" evidence="9">
    <location>
        <begin position="58"/>
        <end position="75"/>
    </location>
</feature>
<dbReference type="GO" id="GO:0004129">
    <property type="term" value="F:cytochrome-c oxidase activity"/>
    <property type="evidence" value="ECO:0007669"/>
    <property type="project" value="InterPro"/>
</dbReference>
<feature type="transmembrane region" description="Helical" evidence="9">
    <location>
        <begin position="213"/>
        <end position="240"/>
    </location>
</feature>
<sequence length="278" mass="31903">MTYQQNKHFSPNFKAKSPLSGKTPFHLVELSPWPLLASLSIFNMPVGFIMYTRYQSPTLLIISSLLTAVIAFLWWRDVIRESTFQGWHTSYVTKGLKVGMSLFIVSEVFFFVAFFWAYFHSSLVPAIEIGATWPPVGIKPLNPFQVPLLNTSVLLLSGVSVTWTHHAIQEGKYWNSIAALFITFCLGIYFLSLQLMEYKETSFTIADSVYGSVFFMATGFHGLHVLVGSIFLLVCLIRLYKYHFASDHHVGFLAAAWYWHFVDVVWLFLYVSIYWWGS</sequence>
<feature type="transmembrane region" description="Helical" evidence="9">
    <location>
        <begin position="173"/>
        <end position="193"/>
    </location>
</feature>
<keyword evidence="7 9" id="KW-0472">Membrane</keyword>
<proteinExistence type="inferred from homology"/>
<feature type="transmembrane region" description="Helical" evidence="9">
    <location>
        <begin position="252"/>
        <end position="276"/>
    </location>
</feature>
<keyword evidence="5" id="KW-1278">Translocase</keyword>
<dbReference type="GO" id="GO:0016020">
    <property type="term" value="C:membrane"/>
    <property type="evidence" value="ECO:0007669"/>
    <property type="project" value="UniProtKB-SubCell"/>
</dbReference>
<dbReference type="Gene3D" id="1.20.120.80">
    <property type="entry name" value="Cytochrome c oxidase, subunit III, four-helix bundle"/>
    <property type="match status" value="1"/>
</dbReference>
<dbReference type="InterPro" id="IPR035973">
    <property type="entry name" value="Cyt_c_oxidase_su3-like_sf"/>
</dbReference>
<evidence type="ECO:0000256" key="2">
    <source>
        <dbReference type="ARBA" id="ARBA00010581"/>
    </source>
</evidence>
<accession>A0A1W6Q5F4</accession>
<dbReference type="EMBL" id="KY249249">
    <property type="protein sequence ID" value="ARO34986.1"/>
    <property type="molecule type" value="Genomic_DNA"/>
</dbReference>
<dbReference type="GO" id="GO:0006123">
    <property type="term" value="P:mitochondrial electron transport, cytochrome c to oxygen"/>
    <property type="evidence" value="ECO:0007669"/>
    <property type="project" value="TreeGrafter"/>
</dbReference>
<dbReference type="PANTHER" id="PTHR11403">
    <property type="entry name" value="CYTOCHROME C OXIDASE SUBUNIT III"/>
    <property type="match status" value="1"/>
</dbReference>
<dbReference type="CDD" id="cd01665">
    <property type="entry name" value="Cyt_c_Oxidase_III"/>
    <property type="match status" value="1"/>
</dbReference>
<evidence type="ECO:0000256" key="3">
    <source>
        <dbReference type="ARBA" id="ARBA00015944"/>
    </source>
</evidence>
<evidence type="ECO:0000259" key="10">
    <source>
        <dbReference type="PROSITE" id="PS50253"/>
    </source>
</evidence>
<evidence type="ECO:0000256" key="9">
    <source>
        <dbReference type="SAM" id="Phobius"/>
    </source>
</evidence>
<evidence type="ECO:0000256" key="4">
    <source>
        <dbReference type="ARBA" id="ARBA00022692"/>
    </source>
</evidence>
<feature type="domain" description="Heme-copper oxidase subunit III family profile" evidence="10">
    <location>
        <begin position="21"/>
        <end position="278"/>
    </location>
</feature>
<evidence type="ECO:0000256" key="1">
    <source>
        <dbReference type="ARBA" id="ARBA00004141"/>
    </source>
</evidence>
<organism evidence="11">
    <name type="scientific">Cerion tridentatum costellata</name>
    <dbReference type="NCBI Taxonomy" id="1108932"/>
    <lineage>
        <taxon>Eukaryota</taxon>
        <taxon>Metazoa</taxon>
        <taxon>Spiralia</taxon>
        <taxon>Lophotrochozoa</taxon>
        <taxon>Mollusca</taxon>
        <taxon>Gastropoda</taxon>
        <taxon>Heterobranchia</taxon>
        <taxon>Euthyneura</taxon>
        <taxon>Panpulmonata</taxon>
        <taxon>Eupulmonata</taxon>
        <taxon>Stylommatophora</taxon>
        <taxon>Helicina</taxon>
        <taxon>Urocoptoidea</taxon>
        <taxon>Cerionidae</taxon>
        <taxon>Cerion</taxon>
    </lineage>
</organism>
<dbReference type="InterPro" id="IPR013833">
    <property type="entry name" value="Cyt_c_oxidase_su3_a-hlx"/>
</dbReference>
<dbReference type="InterPro" id="IPR033945">
    <property type="entry name" value="Cyt_c_oxase_su3_dom"/>
</dbReference>
<dbReference type="AlphaFoldDB" id="A0A1W6Q5F4"/>
<dbReference type="SUPFAM" id="SSF81452">
    <property type="entry name" value="Cytochrome c oxidase subunit III-like"/>
    <property type="match status" value="1"/>
</dbReference>
<dbReference type="FunFam" id="1.20.120.80:FF:000002">
    <property type="entry name" value="Cytochrome c oxidase subunit 3"/>
    <property type="match status" value="1"/>
</dbReference>
<dbReference type="InterPro" id="IPR024791">
    <property type="entry name" value="Cyt_c/ubiquinol_Oxase_su3"/>
</dbReference>